<evidence type="ECO:0000256" key="6">
    <source>
        <dbReference type="PROSITE-ProRule" id="PRU00169"/>
    </source>
</evidence>
<name>A0A7C8LIT9_9FIRM</name>
<dbReference type="InterPro" id="IPR041522">
    <property type="entry name" value="CdaR_GGDEF"/>
</dbReference>
<dbReference type="GO" id="GO:0043565">
    <property type="term" value="F:sequence-specific DNA binding"/>
    <property type="evidence" value="ECO:0007669"/>
    <property type="project" value="InterPro"/>
</dbReference>
<sequence>MAQKSFCVYRLIMKEGGLAMVRVMLVDDEKIVIDSLQFIIEKNFENVEIVEVARSGREAIEKIEYIVPDIVFMDIRMPGINGIEAIKEIKKRHKSIIFIVLTAFDQFEFAKESVNLGVFEYLLKPVSRTKIVEVIEKAIETIKAEREKRKLELELKEKLETVLPILEHGFIYSMILFEDNYKELLNYKELFDIEENGDYVMTMEFGEEENGTLENKIGYSVRSQGFYPFFRDTINMIRRCIVGPVMLNRIVVFVPCESNADEFTARLEAVAFAEKLFLKLSERLNCGLKIGIGRTYDGFESLGNSYEESLEALRGLTTVGVMHYMDMPNVTSRSQGYPLHREKLLLQKVSAGDVEESIEDLNYLFDWLVREYGDQPLKIKNKLLEIIFLVYRMAWESGMEEDTNEVFFLEKMLSMKDMSEVRLWCKRRVEHVAQQIRSSRENRAGTLTKKAKEYIDANYAKSITLEDVAREINVSPQYFSKLFKEETGKNFIDYLTNVRISAAKKLLSQGRLSIKEICYHIGYSDPNYFSRIFKKVVGVPPTEYKE</sequence>
<dbReference type="Pfam" id="PF17853">
    <property type="entry name" value="GGDEF_2"/>
    <property type="match status" value="1"/>
</dbReference>
<dbReference type="InterPro" id="IPR020449">
    <property type="entry name" value="Tscrpt_reg_AraC-type_HTH"/>
</dbReference>
<dbReference type="AlphaFoldDB" id="A0A7C8LIT9"/>
<dbReference type="PANTHER" id="PTHR43280:SF30">
    <property type="entry name" value="MMSAB OPERON REGULATORY PROTEIN"/>
    <property type="match status" value="1"/>
</dbReference>
<dbReference type="PRINTS" id="PR00032">
    <property type="entry name" value="HTHARAC"/>
</dbReference>
<dbReference type="CDD" id="cd17536">
    <property type="entry name" value="REC_YesN-like"/>
    <property type="match status" value="1"/>
</dbReference>
<accession>A0A7C8LIT9</accession>
<gene>
    <name evidence="9" type="ORF">GND95_02715</name>
</gene>
<dbReference type="Pfam" id="PF12833">
    <property type="entry name" value="HTH_18"/>
    <property type="match status" value="1"/>
</dbReference>
<reference evidence="9 10" key="1">
    <citation type="submission" date="2019-12" db="EMBL/GenBank/DDBJ databases">
        <title>Defluviitalea raffinosedens, isolated from a biogas fermenter, genome sequencing and characterization.</title>
        <authorList>
            <person name="Rettenmaier R."/>
            <person name="Schneider M."/>
            <person name="Neuhaus K."/>
            <person name="Liebl W."/>
            <person name="Zverlov V."/>
        </authorList>
    </citation>
    <scope>NUCLEOTIDE SEQUENCE [LARGE SCALE GENOMIC DNA]</scope>
    <source>
        <strain evidence="9 10">249c-K6</strain>
    </source>
</reference>
<dbReference type="SUPFAM" id="SSF52172">
    <property type="entry name" value="CheY-like"/>
    <property type="match status" value="1"/>
</dbReference>
<dbReference type="Proteomes" id="UP000483018">
    <property type="component" value="Unassembled WGS sequence"/>
</dbReference>
<evidence type="ECO:0000256" key="3">
    <source>
        <dbReference type="ARBA" id="ARBA00023125"/>
    </source>
</evidence>
<evidence type="ECO:0000259" key="8">
    <source>
        <dbReference type="PROSITE" id="PS50110"/>
    </source>
</evidence>
<dbReference type="Gene3D" id="3.40.50.2300">
    <property type="match status" value="1"/>
</dbReference>
<protein>
    <recommendedName>
        <fullName evidence="1">Stage 0 sporulation protein A homolog</fullName>
    </recommendedName>
</protein>
<dbReference type="InterPro" id="IPR009057">
    <property type="entry name" value="Homeodomain-like_sf"/>
</dbReference>
<evidence type="ECO:0000256" key="5">
    <source>
        <dbReference type="ARBA" id="ARBA00024867"/>
    </source>
</evidence>
<feature type="domain" description="Response regulatory" evidence="8">
    <location>
        <begin position="22"/>
        <end position="139"/>
    </location>
</feature>
<keyword evidence="2" id="KW-0805">Transcription regulation</keyword>
<dbReference type="EMBL" id="WSLF01000002">
    <property type="protein sequence ID" value="KAE9636058.1"/>
    <property type="molecule type" value="Genomic_DNA"/>
</dbReference>
<feature type="modified residue" description="4-aspartylphosphate" evidence="6">
    <location>
        <position position="74"/>
    </location>
</feature>
<keyword evidence="4" id="KW-0804">Transcription</keyword>
<dbReference type="SMART" id="SM00448">
    <property type="entry name" value="REC"/>
    <property type="match status" value="1"/>
</dbReference>
<evidence type="ECO:0000256" key="1">
    <source>
        <dbReference type="ARBA" id="ARBA00018672"/>
    </source>
</evidence>
<dbReference type="PANTHER" id="PTHR43280">
    <property type="entry name" value="ARAC-FAMILY TRANSCRIPTIONAL REGULATOR"/>
    <property type="match status" value="1"/>
</dbReference>
<dbReference type="InterPro" id="IPR018062">
    <property type="entry name" value="HTH_AraC-typ_CS"/>
</dbReference>
<dbReference type="PROSITE" id="PS01124">
    <property type="entry name" value="HTH_ARAC_FAMILY_2"/>
    <property type="match status" value="1"/>
</dbReference>
<keyword evidence="10" id="KW-1185">Reference proteome</keyword>
<evidence type="ECO:0000259" key="7">
    <source>
        <dbReference type="PROSITE" id="PS01124"/>
    </source>
</evidence>
<comment type="function">
    <text evidence="5">May play the central regulatory role in sporulation. It may be an element of the effector pathway responsible for the activation of sporulation genes in response to nutritional stress. Spo0A may act in concert with spo0H (a sigma factor) to control the expression of some genes that are critical to the sporulation process.</text>
</comment>
<evidence type="ECO:0000256" key="4">
    <source>
        <dbReference type="ARBA" id="ARBA00023163"/>
    </source>
</evidence>
<dbReference type="GO" id="GO:0000160">
    <property type="term" value="P:phosphorelay signal transduction system"/>
    <property type="evidence" value="ECO:0007669"/>
    <property type="project" value="InterPro"/>
</dbReference>
<dbReference type="Pfam" id="PF00072">
    <property type="entry name" value="Response_reg"/>
    <property type="match status" value="1"/>
</dbReference>
<evidence type="ECO:0000313" key="10">
    <source>
        <dbReference type="Proteomes" id="UP000483018"/>
    </source>
</evidence>
<feature type="domain" description="HTH araC/xylS-type" evidence="7">
    <location>
        <begin position="449"/>
        <end position="546"/>
    </location>
</feature>
<keyword evidence="6" id="KW-0597">Phosphoprotein</keyword>
<proteinExistence type="predicted"/>
<comment type="caution">
    <text evidence="9">The sequence shown here is derived from an EMBL/GenBank/DDBJ whole genome shotgun (WGS) entry which is preliminary data.</text>
</comment>
<dbReference type="InterPro" id="IPR001789">
    <property type="entry name" value="Sig_transdc_resp-reg_receiver"/>
</dbReference>
<keyword evidence="3" id="KW-0238">DNA-binding</keyword>
<dbReference type="Gene3D" id="1.10.10.60">
    <property type="entry name" value="Homeodomain-like"/>
    <property type="match status" value="2"/>
</dbReference>
<evidence type="ECO:0000313" key="9">
    <source>
        <dbReference type="EMBL" id="KAE9636058.1"/>
    </source>
</evidence>
<dbReference type="SUPFAM" id="SSF46689">
    <property type="entry name" value="Homeodomain-like"/>
    <property type="match status" value="2"/>
</dbReference>
<dbReference type="PROSITE" id="PS50110">
    <property type="entry name" value="RESPONSE_REGULATORY"/>
    <property type="match status" value="1"/>
</dbReference>
<dbReference type="InterPro" id="IPR011006">
    <property type="entry name" value="CheY-like_superfamily"/>
</dbReference>
<dbReference type="InterPro" id="IPR018060">
    <property type="entry name" value="HTH_AraC"/>
</dbReference>
<organism evidence="9 10">
    <name type="scientific">Defluviitalea raffinosedens</name>
    <dbReference type="NCBI Taxonomy" id="1450156"/>
    <lineage>
        <taxon>Bacteria</taxon>
        <taxon>Bacillati</taxon>
        <taxon>Bacillota</taxon>
        <taxon>Clostridia</taxon>
        <taxon>Lachnospirales</taxon>
        <taxon>Defluviitaleaceae</taxon>
        <taxon>Defluviitalea</taxon>
    </lineage>
</organism>
<dbReference type="SMART" id="SM00342">
    <property type="entry name" value="HTH_ARAC"/>
    <property type="match status" value="1"/>
</dbReference>
<dbReference type="PROSITE" id="PS00041">
    <property type="entry name" value="HTH_ARAC_FAMILY_1"/>
    <property type="match status" value="1"/>
</dbReference>
<evidence type="ECO:0000256" key="2">
    <source>
        <dbReference type="ARBA" id="ARBA00023015"/>
    </source>
</evidence>
<dbReference type="GO" id="GO:0003700">
    <property type="term" value="F:DNA-binding transcription factor activity"/>
    <property type="evidence" value="ECO:0007669"/>
    <property type="project" value="InterPro"/>
</dbReference>